<dbReference type="Gene3D" id="2.170.210.20">
    <property type="entry name" value="Spindle assembly abnormal protein 6, N-terminal domain"/>
    <property type="match status" value="1"/>
</dbReference>
<evidence type="ECO:0000256" key="5">
    <source>
        <dbReference type="ARBA" id="ARBA00023306"/>
    </source>
</evidence>
<feature type="compositionally biased region" description="Polar residues" evidence="7">
    <location>
        <begin position="503"/>
        <end position="521"/>
    </location>
</feature>
<dbReference type="Proteomes" id="UP000235965">
    <property type="component" value="Unassembled WGS sequence"/>
</dbReference>
<feature type="coiled-coil region" evidence="6">
    <location>
        <begin position="173"/>
        <end position="247"/>
    </location>
</feature>
<dbReference type="InParanoid" id="A0A2J7PLK3"/>
<keyword evidence="10" id="KW-1185">Reference proteome</keyword>
<gene>
    <name evidence="9" type="ORF">B7P43_G06592</name>
</gene>
<organism evidence="9 10">
    <name type="scientific">Cryptotermes secundus</name>
    <dbReference type="NCBI Taxonomy" id="105785"/>
    <lineage>
        <taxon>Eukaryota</taxon>
        <taxon>Metazoa</taxon>
        <taxon>Ecdysozoa</taxon>
        <taxon>Arthropoda</taxon>
        <taxon>Hexapoda</taxon>
        <taxon>Insecta</taxon>
        <taxon>Pterygota</taxon>
        <taxon>Neoptera</taxon>
        <taxon>Polyneoptera</taxon>
        <taxon>Dictyoptera</taxon>
        <taxon>Blattodea</taxon>
        <taxon>Blattoidea</taxon>
        <taxon>Termitoidae</taxon>
        <taxon>Kalotermitidae</taxon>
        <taxon>Cryptotermitinae</taxon>
        <taxon>Cryptotermes</taxon>
    </lineage>
</organism>
<keyword evidence="5" id="KW-0131">Cell cycle</keyword>
<feature type="coiled-coil region" evidence="6">
    <location>
        <begin position="438"/>
        <end position="472"/>
    </location>
</feature>
<evidence type="ECO:0000313" key="9">
    <source>
        <dbReference type="EMBL" id="PNF17207.1"/>
    </source>
</evidence>
<dbReference type="EMBL" id="NEVH01024425">
    <property type="protein sequence ID" value="PNF17205.1"/>
    <property type="molecule type" value="Genomic_DNA"/>
</dbReference>
<feature type="region of interest" description="Disordered" evidence="7">
    <location>
        <begin position="585"/>
        <end position="609"/>
    </location>
</feature>
<evidence type="ECO:0000313" key="10">
    <source>
        <dbReference type="Proteomes" id="UP000235965"/>
    </source>
</evidence>
<evidence type="ECO:0000256" key="3">
    <source>
        <dbReference type="ARBA" id="ARBA00023054"/>
    </source>
</evidence>
<dbReference type="GO" id="GO:0007099">
    <property type="term" value="P:centriole replication"/>
    <property type="evidence" value="ECO:0007669"/>
    <property type="project" value="TreeGrafter"/>
</dbReference>
<keyword evidence="2" id="KW-0963">Cytoplasm</keyword>
<dbReference type="EMBL" id="NEVH01024425">
    <property type="protein sequence ID" value="PNF17206.1"/>
    <property type="molecule type" value="Genomic_DNA"/>
</dbReference>
<dbReference type="PANTHER" id="PTHR44281">
    <property type="entry name" value="SPINDLE ASSEMBLY ABNORMAL PROTEIN 6 HOMOLOG"/>
    <property type="match status" value="1"/>
</dbReference>
<dbReference type="OrthoDB" id="49058at2759"/>
<dbReference type="GO" id="GO:0005814">
    <property type="term" value="C:centriole"/>
    <property type="evidence" value="ECO:0007669"/>
    <property type="project" value="TreeGrafter"/>
</dbReference>
<comment type="caution">
    <text evidence="9">The sequence shown here is derived from an EMBL/GenBank/DDBJ whole genome shotgun (WGS) entry which is preliminary data.</text>
</comment>
<proteinExistence type="predicted"/>
<evidence type="ECO:0000256" key="6">
    <source>
        <dbReference type="SAM" id="Coils"/>
    </source>
</evidence>
<dbReference type="EMBL" id="NEVH01024425">
    <property type="protein sequence ID" value="PNF17207.1"/>
    <property type="molecule type" value="Genomic_DNA"/>
</dbReference>
<evidence type="ECO:0000256" key="1">
    <source>
        <dbReference type="ARBA" id="ARBA00004300"/>
    </source>
</evidence>
<dbReference type="CDD" id="cd10142">
    <property type="entry name" value="HD_SAS6_N"/>
    <property type="match status" value="1"/>
</dbReference>
<evidence type="ECO:0000256" key="7">
    <source>
        <dbReference type="SAM" id="MobiDB-lite"/>
    </source>
</evidence>
<comment type="subcellular location">
    <subcellularLocation>
        <location evidence="1">Cytoplasm</location>
        <location evidence="1">Cytoskeleton</location>
        <location evidence="1">Microtubule organizing center</location>
        <location evidence="1">Centrosome</location>
    </subcellularLocation>
</comment>
<evidence type="ECO:0000259" key="8">
    <source>
        <dbReference type="Pfam" id="PF16531"/>
    </source>
</evidence>
<name>A0A2J7PLK3_9NEOP</name>
<feature type="domain" description="Spindle assembly abnormal protein 6 N-terminal" evidence="8">
    <location>
        <begin position="25"/>
        <end position="156"/>
    </location>
</feature>
<dbReference type="AlphaFoldDB" id="A0A2J7PLK3"/>
<accession>A0A2J7PLK3</accession>
<reference evidence="9 10" key="1">
    <citation type="submission" date="2017-12" db="EMBL/GenBank/DDBJ databases">
        <title>Hemimetabolous genomes reveal molecular basis of termite eusociality.</title>
        <authorList>
            <person name="Harrison M.C."/>
            <person name="Jongepier E."/>
            <person name="Robertson H.M."/>
            <person name="Arning N."/>
            <person name="Bitard-Feildel T."/>
            <person name="Chao H."/>
            <person name="Childers C.P."/>
            <person name="Dinh H."/>
            <person name="Doddapaneni H."/>
            <person name="Dugan S."/>
            <person name="Gowin J."/>
            <person name="Greiner C."/>
            <person name="Han Y."/>
            <person name="Hu H."/>
            <person name="Hughes D.S.T."/>
            <person name="Huylmans A.-K."/>
            <person name="Kemena C."/>
            <person name="Kremer L.P.M."/>
            <person name="Lee S.L."/>
            <person name="Lopez-Ezquerra A."/>
            <person name="Mallet L."/>
            <person name="Monroy-Kuhn J.M."/>
            <person name="Moser A."/>
            <person name="Murali S.C."/>
            <person name="Muzny D.M."/>
            <person name="Otani S."/>
            <person name="Piulachs M.-D."/>
            <person name="Poelchau M."/>
            <person name="Qu J."/>
            <person name="Schaub F."/>
            <person name="Wada-Katsumata A."/>
            <person name="Worley K.C."/>
            <person name="Xie Q."/>
            <person name="Ylla G."/>
            <person name="Poulsen M."/>
            <person name="Gibbs R.A."/>
            <person name="Schal C."/>
            <person name="Richards S."/>
            <person name="Belles X."/>
            <person name="Korb J."/>
            <person name="Bornberg-Bauer E."/>
        </authorList>
    </citation>
    <scope>NUCLEOTIDE SEQUENCE [LARGE SCALE GENOMIC DNA]</scope>
    <source>
        <tissue evidence="9">Whole body</tissue>
    </source>
</reference>
<evidence type="ECO:0000256" key="2">
    <source>
        <dbReference type="ARBA" id="ARBA00022490"/>
    </source>
</evidence>
<keyword evidence="4" id="KW-0206">Cytoskeleton</keyword>
<sequence>MPVMMQSFRGNEDTVNCLTTSDVIYSELQRIFMKSKGKEDRTKLLKLVVCYVTVVSPVSEKSLSIQITDDDDPFMLYTLVISEVDFQAIKEQQGLLVEYDKFPQQMIKLLHFCNSDGSNYHLIVEEAVGETFGLPQTVMKIIETNQFKQLCHLCLKISIGTDAEVKKHLAVQLKLLKDALSHAESKASQAETRAEDLSKKLKVKEQEIEQLQHRWHEEINNVHQQTKDEINSEREKLIKAQQDLRKSFDNEKMQFQDMLAENKRSFETLLAGLQTENKALFEQSCESESKLREQDTKLDALYKENAALQREVTVLRSQNSKLDANYHEKEKNLNCLRTRHAVLEQELKDKDALLKQQQELLQVANEQKSLLEENLAEKDVILVRRQTSLQNLSEEFLKGNEIIKTLQKDITTLKSKMRLRTRIIMEQESVLSAKEKERVALLALVEDQRKKIEQLESAERQLSESLKAETAKVTEKEAMISNNTNLINWLNKRVSELQAASQVQSSSRLPPSGSGITTSTPHVGVTLGPHRILKLQTLVESEVPRSRSPGTALYPSTERTRAPRDLETAAVLSDATARQNRVLEDSQNVSPEMAQARHQPGTKTFNPSSYFPKNVSKLVSLR</sequence>
<keyword evidence="3 6" id="KW-0175">Coiled coil</keyword>
<dbReference type="Pfam" id="PF16531">
    <property type="entry name" value="SAS-6_N"/>
    <property type="match status" value="1"/>
</dbReference>
<dbReference type="STRING" id="105785.A0A2J7PLK3"/>
<feature type="region of interest" description="Disordered" evidence="7">
    <location>
        <begin position="503"/>
        <end position="525"/>
    </location>
</feature>
<dbReference type="InterPro" id="IPR038558">
    <property type="entry name" value="SAS-6_N_sf"/>
</dbReference>
<protein>
    <recommendedName>
        <fullName evidence="8">Spindle assembly abnormal protein 6 N-terminal domain-containing protein</fullName>
    </recommendedName>
</protein>
<feature type="coiled-coil region" evidence="6">
    <location>
        <begin position="291"/>
        <end position="374"/>
    </location>
</feature>
<dbReference type="InterPro" id="IPR032396">
    <property type="entry name" value="SAS-6_N"/>
</dbReference>
<dbReference type="PANTHER" id="PTHR44281:SF2">
    <property type="entry name" value="SPINDLE ASSEMBLY ABNORMAL PROTEIN 6 HOMOLOG"/>
    <property type="match status" value="1"/>
</dbReference>
<evidence type="ECO:0000256" key="4">
    <source>
        <dbReference type="ARBA" id="ARBA00023212"/>
    </source>
</evidence>
<dbReference type="GO" id="GO:0005813">
    <property type="term" value="C:centrosome"/>
    <property type="evidence" value="ECO:0007669"/>
    <property type="project" value="UniProtKB-SubCell"/>
</dbReference>